<accession>A0AAX6HUS1</accession>
<proteinExistence type="predicted"/>
<dbReference type="AlphaFoldDB" id="A0AAX6HUS1"/>
<reference evidence="1" key="2">
    <citation type="submission" date="2023-04" db="EMBL/GenBank/DDBJ databases">
        <authorList>
            <person name="Bruccoleri R.E."/>
            <person name="Oakeley E.J."/>
            <person name="Faust A.-M."/>
            <person name="Dessus-Babus S."/>
            <person name="Altorfer M."/>
            <person name="Burckhardt D."/>
            <person name="Oertli M."/>
            <person name="Naumann U."/>
            <person name="Petersen F."/>
            <person name="Wong J."/>
        </authorList>
    </citation>
    <scope>NUCLEOTIDE SEQUENCE</scope>
    <source>
        <strain evidence="1">GSM-AAB239-AS_SAM_17_03QT</strain>
        <tissue evidence="1">Leaf</tissue>
    </source>
</reference>
<dbReference type="EMBL" id="JANAVB010006596">
    <property type="protein sequence ID" value="KAJ6844816.1"/>
    <property type="molecule type" value="Genomic_DNA"/>
</dbReference>
<sequence>MVSCVPNVGHPGMMFLWSSELCPVWRTQIVYCCGSERTHDSKIDVNTNNTGPDTIDMVIVLDTDTIEHEYGNGGNNDAGCGSRETVRVGCGGFVGSLVGLRLVAGDGCGHGEGFGGIKNSNGDDDDHHYWRN</sequence>
<dbReference type="Proteomes" id="UP001140949">
    <property type="component" value="Unassembled WGS sequence"/>
</dbReference>
<keyword evidence="2" id="KW-1185">Reference proteome</keyword>
<protein>
    <submittedName>
        <fullName evidence="1">Formin-like protein 6 isoform X1</fullName>
    </submittedName>
</protein>
<gene>
    <name evidence="1" type="ORF">M6B38_294030</name>
</gene>
<comment type="caution">
    <text evidence="1">The sequence shown here is derived from an EMBL/GenBank/DDBJ whole genome shotgun (WGS) entry which is preliminary data.</text>
</comment>
<evidence type="ECO:0000313" key="2">
    <source>
        <dbReference type="Proteomes" id="UP001140949"/>
    </source>
</evidence>
<evidence type="ECO:0000313" key="1">
    <source>
        <dbReference type="EMBL" id="KAJ6844816.1"/>
    </source>
</evidence>
<organism evidence="1 2">
    <name type="scientific">Iris pallida</name>
    <name type="common">Sweet iris</name>
    <dbReference type="NCBI Taxonomy" id="29817"/>
    <lineage>
        <taxon>Eukaryota</taxon>
        <taxon>Viridiplantae</taxon>
        <taxon>Streptophyta</taxon>
        <taxon>Embryophyta</taxon>
        <taxon>Tracheophyta</taxon>
        <taxon>Spermatophyta</taxon>
        <taxon>Magnoliopsida</taxon>
        <taxon>Liliopsida</taxon>
        <taxon>Asparagales</taxon>
        <taxon>Iridaceae</taxon>
        <taxon>Iridoideae</taxon>
        <taxon>Irideae</taxon>
        <taxon>Iris</taxon>
    </lineage>
</organism>
<reference evidence="1" key="1">
    <citation type="journal article" date="2023" name="GigaByte">
        <title>Genome assembly of the bearded iris, Iris pallida Lam.</title>
        <authorList>
            <person name="Bruccoleri R.E."/>
            <person name="Oakeley E.J."/>
            <person name="Faust A.M.E."/>
            <person name="Altorfer M."/>
            <person name="Dessus-Babus S."/>
            <person name="Burckhardt D."/>
            <person name="Oertli M."/>
            <person name="Naumann U."/>
            <person name="Petersen F."/>
            <person name="Wong J."/>
        </authorList>
    </citation>
    <scope>NUCLEOTIDE SEQUENCE</scope>
    <source>
        <strain evidence="1">GSM-AAB239-AS_SAM_17_03QT</strain>
    </source>
</reference>
<name>A0AAX6HUS1_IRIPA</name>